<feature type="region of interest" description="Disordered" evidence="1">
    <location>
        <begin position="397"/>
        <end position="543"/>
    </location>
</feature>
<dbReference type="EMBL" id="VVIM01000006">
    <property type="protein sequence ID" value="KAB0798403.1"/>
    <property type="molecule type" value="Genomic_DNA"/>
</dbReference>
<feature type="compositionally biased region" description="Basic residues" evidence="1">
    <location>
        <begin position="197"/>
        <end position="207"/>
    </location>
</feature>
<feature type="compositionally biased region" description="Polar residues" evidence="1">
    <location>
        <begin position="504"/>
        <end position="520"/>
    </location>
</feature>
<feature type="region of interest" description="Disordered" evidence="1">
    <location>
        <begin position="560"/>
        <end position="645"/>
    </location>
</feature>
<name>A0A1Y1LQJ9_PHOPY</name>
<organism evidence="3">
    <name type="scientific">Photinus pyralis</name>
    <name type="common">Common eastern firefly</name>
    <name type="synonym">Lampyris pyralis</name>
    <dbReference type="NCBI Taxonomy" id="7054"/>
    <lineage>
        <taxon>Eukaryota</taxon>
        <taxon>Metazoa</taxon>
        <taxon>Ecdysozoa</taxon>
        <taxon>Arthropoda</taxon>
        <taxon>Hexapoda</taxon>
        <taxon>Insecta</taxon>
        <taxon>Pterygota</taxon>
        <taxon>Neoptera</taxon>
        <taxon>Endopterygota</taxon>
        <taxon>Coleoptera</taxon>
        <taxon>Polyphaga</taxon>
        <taxon>Elateriformia</taxon>
        <taxon>Elateroidea</taxon>
        <taxon>Lampyridae</taxon>
        <taxon>Lampyrinae</taxon>
        <taxon>Photinus</taxon>
    </lineage>
</organism>
<dbReference type="EMBL" id="GEZM01051179">
    <property type="protein sequence ID" value="JAV75095.1"/>
    <property type="molecule type" value="Transcribed_RNA"/>
</dbReference>
<dbReference type="InParanoid" id="A0A1Y1LQJ9"/>
<gene>
    <name evidence="4" type="ORF">PPYR_09395</name>
    <name evidence="5" type="ORF">PPYR_09396</name>
</gene>
<feature type="compositionally biased region" description="Low complexity" evidence="1">
    <location>
        <begin position="312"/>
        <end position="326"/>
    </location>
</feature>
<dbReference type="GO" id="GO:0005737">
    <property type="term" value="C:cytoplasm"/>
    <property type="evidence" value="ECO:0007669"/>
    <property type="project" value="TreeGrafter"/>
</dbReference>
<dbReference type="Proteomes" id="UP000327044">
    <property type="component" value="Unassembled WGS sequence"/>
</dbReference>
<dbReference type="PANTHER" id="PTHR22437">
    <property type="entry name" value="WINGED HELIX DOMAIN-CONTAINING PROTEIN"/>
    <property type="match status" value="1"/>
</dbReference>
<feature type="compositionally biased region" description="Polar residues" evidence="1">
    <location>
        <begin position="723"/>
        <end position="737"/>
    </location>
</feature>
<dbReference type="FunCoup" id="A0A1Y1LQJ9">
    <property type="interactions" value="173"/>
</dbReference>
<dbReference type="PANTHER" id="PTHR22437:SF0">
    <property type="entry name" value="FI21431P1"/>
    <property type="match status" value="1"/>
</dbReference>
<dbReference type="EMBL" id="GEZM01051173">
    <property type="protein sequence ID" value="JAV75101.1"/>
    <property type="molecule type" value="Transcribed_RNA"/>
</dbReference>
<evidence type="ECO:0000259" key="2">
    <source>
        <dbReference type="Pfam" id="PF10264"/>
    </source>
</evidence>
<feature type="compositionally biased region" description="Low complexity" evidence="1">
    <location>
        <begin position="457"/>
        <end position="473"/>
    </location>
</feature>
<feature type="compositionally biased region" description="Polar residues" evidence="1">
    <location>
        <begin position="631"/>
        <end position="645"/>
    </location>
</feature>
<dbReference type="InterPro" id="IPR040126">
    <property type="entry name" value="STOX1/2"/>
</dbReference>
<reference evidence="4" key="3">
    <citation type="submission" date="2019-08" db="EMBL/GenBank/DDBJ databases">
        <authorList>
            <consortium name="Photinus pyralis genome working group"/>
            <person name="Fallon T.R."/>
            <person name="Sander Lower S.E."/>
            <person name="Weng J.-K."/>
        </authorList>
    </citation>
    <scope>NUCLEOTIDE SEQUENCE</scope>
    <source>
        <strain evidence="4">1611_PpyrPB1</strain>
        <tissue evidence="4">Whole body</tissue>
    </source>
</reference>
<dbReference type="EMBL" id="GEZM01051175">
    <property type="protein sequence ID" value="JAV75099.1"/>
    <property type="molecule type" value="Transcribed_RNA"/>
</dbReference>
<dbReference type="Pfam" id="PF10264">
    <property type="entry name" value="WHD_Storkhead"/>
    <property type="match status" value="1"/>
</dbReference>
<dbReference type="AlphaFoldDB" id="A0A1Y1LQJ9"/>
<accession>A0A1Y1LQJ9</accession>
<feature type="compositionally biased region" description="Basic and acidic residues" evidence="1">
    <location>
        <begin position="613"/>
        <end position="627"/>
    </location>
</feature>
<reference evidence="3" key="1">
    <citation type="journal article" date="2016" name="Sci. Rep.">
        <title>Molecular characterization of firefly nuptial gifts: a multi-omics approach sheds light on postcopulatory sexual selection.</title>
        <authorList>
            <person name="Al-Wathiqui N."/>
            <person name="Fallon T.R."/>
            <person name="South A."/>
            <person name="Weng J.K."/>
            <person name="Lewis S.M."/>
        </authorList>
    </citation>
    <scope>NUCLEOTIDE SEQUENCE</scope>
</reference>
<dbReference type="OrthoDB" id="10020110at2759"/>
<evidence type="ECO:0000313" key="3">
    <source>
        <dbReference type="EMBL" id="JAV75098.1"/>
    </source>
</evidence>
<feature type="region of interest" description="Disordered" evidence="1">
    <location>
        <begin position="195"/>
        <end position="215"/>
    </location>
</feature>
<proteinExistence type="predicted"/>
<feature type="compositionally biased region" description="Low complexity" evidence="1">
    <location>
        <begin position="574"/>
        <end position="586"/>
    </location>
</feature>
<dbReference type="GO" id="GO:0006357">
    <property type="term" value="P:regulation of transcription by RNA polymerase II"/>
    <property type="evidence" value="ECO:0007669"/>
    <property type="project" value="InterPro"/>
</dbReference>
<feature type="domain" description="Winged helix Storkhead-box1" evidence="2">
    <location>
        <begin position="116"/>
        <end position="194"/>
    </location>
</feature>
<feature type="region of interest" description="Disordered" evidence="1">
    <location>
        <begin position="716"/>
        <end position="743"/>
    </location>
</feature>
<dbReference type="EMBL" id="VVIM01000006">
    <property type="protein sequence ID" value="KAB0798402.1"/>
    <property type="molecule type" value="Genomic_DNA"/>
</dbReference>
<evidence type="ECO:0000313" key="4">
    <source>
        <dbReference type="EMBL" id="KAB0798402.1"/>
    </source>
</evidence>
<evidence type="ECO:0000313" key="6">
    <source>
        <dbReference type="Proteomes" id="UP000327044"/>
    </source>
</evidence>
<dbReference type="EMBL" id="GEZM01051176">
    <property type="protein sequence ID" value="JAV75098.1"/>
    <property type="molecule type" value="Transcribed_RNA"/>
</dbReference>
<dbReference type="GO" id="GO:0005634">
    <property type="term" value="C:nucleus"/>
    <property type="evidence" value="ECO:0007669"/>
    <property type="project" value="TreeGrafter"/>
</dbReference>
<feature type="compositionally biased region" description="Basic and acidic residues" evidence="1">
    <location>
        <begin position="526"/>
        <end position="535"/>
    </location>
</feature>
<keyword evidence="6" id="KW-1185">Reference proteome</keyword>
<reference evidence="4 6" key="2">
    <citation type="journal article" date="2018" name="Elife">
        <title>Firefly genomes illuminate parallel origins of bioluminescence in beetles.</title>
        <authorList>
            <person name="Fallon T.R."/>
            <person name="Lower S.E."/>
            <person name="Chang C.H."/>
            <person name="Bessho-Uehara M."/>
            <person name="Martin G.J."/>
            <person name="Bewick A.J."/>
            <person name="Behringer M."/>
            <person name="Debat H.J."/>
            <person name="Wong I."/>
            <person name="Day J.C."/>
            <person name="Suvorov A."/>
            <person name="Silva C.J."/>
            <person name="Stanger-Hall K.F."/>
            <person name="Hall D.W."/>
            <person name="Schmitz R.J."/>
            <person name="Nelson D.R."/>
            <person name="Lewis S.M."/>
            <person name="Shigenobu S."/>
            <person name="Bybee S.M."/>
            <person name="Larracuente A.M."/>
            <person name="Oba Y."/>
            <person name="Weng J.K."/>
        </authorList>
    </citation>
    <scope>NUCLEOTIDE SEQUENCE [LARGE SCALE GENOMIC DNA]</scope>
    <source>
        <strain evidence="4">1611_PpyrPB1</strain>
        <tissue evidence="4">Whole body</tissue>
    </source>
</reference>
<dbReference type="EMBL" id="GEZM01051178">
    <property type="protein sequence ID" value="JAV75096.1"/>
    <property type="molecule type" value="Transcribed_RNA"/>
</dbReference>
<feature type="compositionally biased region" description="Low complexity" evidence="1">
    <location>
        <begin position="596"/>
        <end position="609"/>
    </location>
</feature>
<dbReference type="InterPro" id="IPR019391">
    <property type="entry name" value="Storkhead-box_WHD"/>
</dbReference>
<feature type="region of interest" description="Disordered" evidence="1">
    <location>
        <begin position="302"/>
        <end position="333"/>
    </location>
</feature>
<feature type="compositionally biased region" description="Polar residues" evidence="1">
    <location>
        <begin position="413"/>
        <end position="456"/>
    </location>
</feature>
<dbReference type="GO" id="GO:0000977">
    <property type="term" value="F:RNA polymerase II transcription regulatory region sequence-specific DNA binding"/>
    <property type="evidence" value="ECO:0007669"/>
    <property type="project" value="TreeGrafter"/>
</dbReference>
<sequence>MSINRPECRVMLRRCLAIIVRKEGCQGDPGDFWMYESGYMLFQGFIAANAVCWWSNALQGATRGLVYRGYISPGALLVSAEPCSLEVLRGAWARRVLQPPSGYKIVGIEDIEECLVTSVAQTQWTPLPEAVCAVVLRLSSQGRPAGIESIREALILAFPHVSPPSERTIYDTLAQLTTERKLYHTSKGYFIVTPERRRSRSHSRGRRKHEDGSVSKGLLMSNEEALVLVHGEMATIRDGDITHQCIQTNLADVICGGNASDKILYARTNKRRSASFPAHRSPDRRGSFRLWGTARRLRRSASTRTIAKHCTDSSSSTDYPNSSDSTQNSKKPSLFTRLFRRSRRSPCHFNTFSAQFPPMEWFNSKAIHLHSVSTQTTATDKDSAISLPYYFENSEVGSARSATLPRQHRRQLSNDSTYVTSYVESRDQSPSLKRNSPSHASSTLPRNSSNLRSPFHSTRSYASSRRTSRSSLSPKIGVSSGEVQADVAQRLNASNSPIRDAVKPNTTKTPSLESLKTSHNTIKKSTKPELREHSNESTSAINKSSLHELTTAFKNSVALDNSGPSSIESHKSSKTASSATSGPSSLESHRTVITRPPNNSSSPSGNSKRSPAKVKEGDRSKAKEGRKASNLPHSNSFTLQVTTNQGGSLTNNANNAMTATINGGNSANTKIYVQNSPVRSVITFENGQSADSNPNVVIINGTEPVKETVNCPTSVAPEDQKYSKNINSSGLNNTTVDRSCKEPMNNNRKLSLQIPMKEGLNYKNILKNQVGLVSPDLVAIQSFGGFTRNSFCSNPPSPTKSYDSICDSAGSILSKYVSDSKTSLEKRVELPNNLVEKNILGSEPNISYKQDYRDKTLTRDSKLQDSQFPSLSDLSFNFTSLAAQKILQGVSINSIDTLVELNTAAVEKQNNCDVVHTDFGLV</sequence>
<evidence type="ECO:0000313" key="5">
    <source>
        <dbReference type="EMBL" id="KAB0798403.1"/>
    </source>
</evidence>
<evidence type="ECO:0000256" key="1">
    <source>
        <dbReference type="SAM" id="MobiDB-lite"/>
    </source>
</evidence>
<protein>
    <recommendedName>
        <fullName evidence="2">Winged helix Storkhead-box1 domain-containing protein</fullName>
    </recommendedName>
</protein>
<dbReference type="EMBL" id="GEZM01051174">
    <property type="protein sequence ID" value="JAV75100.1"/>
    <property type="molecule type" value="Transcribed_RNA"/>
</dbReference>